<dbReference type="InterPro" id="IPR011856">
    <property type="entry name" value="tRNA_endonuc-like_dom_sf"/>
</dbReference>
<dbReference type="InterPro" id="IPR041527">
    <property type="entry name" value="YhcG_N"/>
</dbReference>
<dbReference type="Gene3D" id="3.40.1350.10">
    <property type="match status" value="1"/>
</dbReference>
<comment type="caution">
    <text evidence="3">The sequence shown here is derived from an EMBL/GenBank/DDBJ whole genome shotgun (WGS) entry which is preliminary data.</text>
</comment>
<dbReference type="Proteomes" id="UP000886833">
    <property type="component" value="Unassembled WGS sequence"/>
</dbReference>
<dbReference type="EMBL" id="DVKQ01000044">
    <property type="protein sequence ID" value="HIT37486.1"/>
    <property type="molecule type" value="Genomic_DNA"/>
</dbReference>
<dbReference type="Pfam" id="PF06250">
    <property type="entry name" value="YhcG_C"/>
    <property type="match status" value="1"/>
</dbReference>
<name>A0A9D1GB28_9FIRM</name>
<gene>
    <name evidence="3" type="ORF">IAB59_03285</name>
</gene>
<accession>A0A9D1GB28</accession>
<feature type="domain" description="YhcG PDDEXK nuclease" evidence="1">
    <location>
        <begin position="173"/>
        <end position="323"/>
    </location>
</feature>
<protein>
    <submittedName>
        <fullName evidence="3">DUF1016 family protein</fullName>
    </submittedName>
</protein>
<organism evidence="3 4">
    <name type="scientific">Candidatus Onthousia faecipullorum</name>
    <dbReference type="NCBI Taxonomy" id="2840887"/>
    <lineage>
        <taxon>Bacteria</taxon>
        <taxon>Bacillati</taxon>
        <taxon>Bacillota</taxon>
        <taxon>Bacilli</taxon>
        <taxon>Candidatus Onthousia</taxon>
    </lineage>
</organism>
<sequence length="338" mass="39724">MLKKNNSMALEISAMVNEAKSNLAKEINKSITYVYWNIGRIIVKHENEDNNRLEYGKEVLKELSKELTKLLGKGYSLTNLTYMRWFYNVYPDYNMINESLSWSHYVELITIKDDAKRNFYEKECISSNWSVRELQRQLDTSLFERLLLSDGKNNKEKVLELSRKGQTVNKPSDIIKQPYVFEFLGIKEQKPLLEKDLEYKLIRHIEDFLLELGKGFMFVGSQQRITLNNTDYYVDMVFYNKFLKSYVLIDLKMNKLKAENLGQMNMYLNYYEKVVNSEDDGKPIGIILCAEKDKVALEYALGGLSNNIFASTYTYYIPNKEQLISEVEKVLFENNKDQ</sequence>
<feature type="domain" description="YhcG N-terminal" evidence="2">
    <location>
        <begin position="11"/>
        <end position="145"/>
    </location>
</feature>
<dbReference type="InterPro" id="IPR009362">
    <property type="entry name" value="YhcG_C"/>
</dbReference>
<dbReference type="PANTHER" id="PTHR30547">
    <property type="entry name" value="UNCHARACTERIZED PROTEIN YHCG-RELATED"/>
    <property type="match status" value="1"/>
</dbReference>
<evidence type="ECO:0000259" key="1">
    <source>
        <dbReference type="Pfam" id="PF06250"/>
    </source>
</evidence>
<dbReference type="PANTHER" id="PTHR30547:SF5">
    <property type="entry name" value="NUCLEASE YHCG-RELATED"/>
    <property type="match status" value="1"/>
</dbReference>
<dbReference type="InterPro" id="IPR053148">
    <property type="entry name" value="PD-DEXK-like_domain"/>
</dbReference>
<evidence type="ECO:0000313" key="4">
    <source>
        <dbReference type="Proteomes" id="UP000886833"/>
    </source>
</evidence>
<dbReference type="Pfam" id="PF17761">
    <property type="entry name" value="DUF1016_N"/>
    <property type="match status" value="1"/>
</dbReference>
<evidence type="ECO:0000313" key="3">
    <source>
        <dbReference type="EMBL" id="HIT37486.1"/>
    </source>
</evidence>
<reference evidence="3" key="2">
    <citation type="journal article" date="2021" name="PeerJ">
        <title>Extensive microbial diversity within the chicken gut microbiome revealed by metagenomics and culture.</title>
        <authorList>
            <person name="Gilroy R."/>
            <person name="Ravi A."/>
            <person name="Getino M."/>
            <person name="Pursley I."/>
            <person name="Horton D.L."/>
            <person name="Alikhan N.F."/>
            <person name="Baker D."/>
            <person name="Gharbi K."/>
            <person name="Hall N."/>
            <person name="Watson M."/>
            <person name="Adriaenssens E.M."/>
            <person name="Foster-Nyarko E."/>
            <person name="Jarju S."/>
            <person name="Secka A."/>
            <person name="Antonio M."/>
            <person name="Oren A."/>
            <person name="Chaudhuri R.R."/>
            <person name="La Ragione R."/>
            <person name="Hildebrand F."/>
            <person name="Pallen M.J."/>
        </authorList>
    </citation>
    <scope>NUCLEOTIDE SEQUENCE</scope>
    <source>
        <strain evidence="3">CHK195-26880</strain>
    </source>
</reference>
<dbReference type="GO" id="GO:0003676">
    <property type="term" value="F:nucleic acid binding"/>
    <property type="evidence" value="ECO:0007669"/>
    <property type="project" value="InterPro"/>
</dbReference>
<proteinExistence type="predicted"/>
<dbReference type="AlphaFoldDB" id="A0A9D1GB28"/>
<reference evidence="3" key="1">
    <citation type="submission" date="2020-10" db="EMBL/GenBank/DDBJ databases">
        <authorList>
            <person name="Gilroy R."/>
        </authorList>
    </citation>
    <scope>NUCLEOTIDE SEQUENCE</scope>
    <source>
        <strain evidence="3">CHK195-26880</strain>
    </source>
</reference>
<evidence type="ECO:0000259" key="2">
    <source>
        <dbReference type="Pfam" id="PF17761"/>
    </source>
</evidence>